<reference evidence="2" key="4">
    <citation type="submission" date="2019-03" db="UniProtKB">
        <authorList>
            <consortium name="EnsemblPlants"/>
        </authorList>
    </citation>
    <scope>IDENTIFICATION</scope>
</reference>
<proteinExistence type="predicted"/>
<keyword evidence="3" id="KW-1185">Reference proteome</keyword>
<dbReference type="SUPFAM" id="SSF52047">
    <property type="entry name" value="RNI-like"/>
    <property type="match status" value="1"/>
</dbReference>
<dbReference type="EnsemblPlants" id="AET1Gv20918600.1">
    <property type="protein sequence ID" value="AET1Gv20918600.1"/>
    <property type="gene ID" value="AET1Gv20918600"/>
</dbReference>
<dbReference type="InterPro" id="IPR055357">
    <property type="entry name" value="LRR_At1g61320_AtMIF1"/>
</dbReference>
<reference evidence="2" key="5">
    <citation type="journal article" date="2021" name="G3 (Bethesda)">
        <title>Aegilops tauschii genome assembly Aet v5.0 features greater sequence contiguity and improved annotation.</title>
        <authorList>
            <person name="Wang L."/>
            <person name="Zhu T."/>
            <person name="Rodriguez J.C."/>
            <person name="Deal K.R."/>
            <person name="Dubcovsky J."/>
            <person name="McGuire P.E."/>
            <person name="Lux T."/>
            <person name="Spannagl M."/>
            <person name="Mayer K.F.X."/>
            <person name="Baldrich P."/>
            <person name="Meyers B.C."/>
            <person name="Huo N."/>
            <person name="Gu Y.Q."/>
            <person name="Zhou H."/>
            <person name="Devos K.M."/>
            <person name="Bennetzen J.L."/>
            <person name="Unver T."/>
            <person name="Budak H."/>
            <person name="Gulick P.J."/>
            <person name="Galiba G."/>
            <person name="Kalapos B."/>
            <person name="Nelson D.R."/>
            <person name="Li P."/>
            <person name="You F.M."/>
            <person name="Luo M.C."/>
            <person name="Dvorak J."/>
        </authorList>
    </citation>
    <scope>NUCLEOTIDE SEQUENCE [LARGE SCALE GENOMIC DNA]</scope>
    <source>
        <strain evidence="2">cv. AL8/78</strain>
    </source>
</reference>
<organism evidence="2 3">
    <name type="scientific">Aegilops tauschii subsp. strangulata</name>
    <name type="common">Goatgrass</name>
    <dbReference type="NCBI Taxonomy" id="200361"/>
    <lineage>
        <taxon>Eukaryota</taxon>
        <taxon>Viridiplantae</taxon>
        <taxon>Streptophyta</taxon>
        <taxon>Embryophyta</taxon>
        <taxon>Tracheophyta</taxon>
        <taxon>Spermatophyta</taxon>
        <taxon>Magnoliopsida</taxon>
        <taxon>Liliopsida</taxon>
        <taxon>Poales</taxon>
        <taxon>Poaceae</taxon>
        <taxon>BOP clade</taxon>
        <taxon>Pooideae</taxon>
        <taxon>Triticodae</taxon>
        <taxon>Triticeae</taxon>
        <taxon>Triticinae</taxon>
        <taxon>Aegilops</taxon>
    </lineage>
</organism>
<protein>
    <recommendedName>
        <fullName evidence="1">At1g61320/AtMIF1 LRR domain-containing protein</fullName>
    </recommendedName>
</protein>
<evidence type="ECO:0000313" key="2">
    <source>
        <dbReference type="EnsemblPlants" id="AET1Gv20918600.1"/>
    </source>
</evidence>
<dbReference type="PANTHER" id="PTHR34145">
    <property type="entry name" value="OS02G0105600 PROTEIN"/>
    <property type="match status" value="1"/>
</dbReference>
<sequence length="240" mass="26553">KILELELAPWRNIKASCINRWLQISVMSGIRELHLYMGASIDGNYNFPCSVLSDEAAASSIESLRLSCCPFNPTSTLGLLRRLTSLLLSHVGITEEGLGLLLSKSSALQRLEFFYCSEIICLRIPCTLQKLNFLNIVGTKKMRVEINAPNLSTFRRVCGGVTLMKISVRNSSQLKDVYLSFILLSDAHARLPSIAGNVESLTMHSLAEVCVLVVCIVTMICTFMLEMVELTIHILESAPS</sequence>
<name>A0A452ZUA1_AEGTS</name>
<evidence type="ECO:0000259" key="1">
    <source>
        <dbReference type="Pfam" id="PF23622"/>
    </source>
</evidence>
<dbReference type="InterPro" id="IPR032675">
    <property type="entry name" value="LRR_dom_sf"/>
</dbReference>
<dbReference type="Gene3D" id="3.80.10.10">
    <property type="entry name" value="Ribonuclease Inhibitor"/>
    <property type="match status" value="1"/>
</dbReference>
<dbReference type="Proteomes" id="UP000015105">
    <property type="component" value="Chromosome 1D"/>
</dbReference>
<reference evidence="3" key="1">
    <citation type="journal article" date="2014" name="Science">
        <title>Ancient hybridizations among the ancestral genomes of bread wheat.</title>
        <authorList>
            <consortium name="International Wheat Genome Sequencing Consortium,"/>
            <person name="Marcussen T."/>
            <person name="Sandve S.R."/>
            <person name="Heier L."/>
            <person name="Spannagl M."/>
            <person name="Pfeifer M."/>
            <person name="Jakobsen K.S."/>
            <person name="Wulff B.B."/>
            <person name="Steuernagel B."/>
            <person name="Mayer K.F."/>
            <person name="Olsen O.A."/>
        </authorList>
    </citation>
    <scope>NUCLEOTIDE SEQUENCE [LARGE SCALE GENOMIC DNA]</scope>
    <source>
        <strain evidence="3">cv. AL8/78</strain>
    </source>
</reference>
<accession>A0A452ZUA1</accession>
<feature type="domain" description="At1g61320/AtMIF1 LRR" evidence="1">
    <location>
        <begin position="1"/>
        <end position="210"/>
    </location>
</feature>
<evidence type="ECO:0000313" key="3">
    <source>
        <dbReference type="Proteomes" id="UP000015105"/>
    </source>
</evidence>
<dbReference type="AlphaFoldDB" id="A0A452ZUA1"/>
<reference evidence="3" key="2">
    <citation type="journal article" date="2017" name="Nat. Plants">
        <title>The Aegilops tauschii genome reveals multiple impacts of transposons.</title>
        <authorList>
            <person name="Zhao G."/>
            <person name="Zou C."/>
            <person name="Li K."/>
            <person name="Wang K."/>
            <person name="Li T."/>
            <person name="Gao L."/>
            <person name="Zhang X."/>
            <person name="Wang H."/>
            <person name="Yang Z."/>
            <person name="Liu X."/>
            <person name="Jiang W."/>
            <person name="Mao L."/>
            <person name="Kong X."/>
            <person name="Jiao Y."/>
            <person name="Jia J."/>
        </authorList>
    </citation>
    <scope>NUCLEOTIDE SEQUENCE [LARGE SCALE GENOMIC DNA]</scope>
    <source>
        <strain evidence="3">cv. AL8/78</strain>
    </source>
</reference>
<dbReference type="Gramene" id="AET1Gv20918600.1">
    <property type="protein sequence ID" value="AET1Gv20918600.1"/>
    <property type="gene ID" value="AET1Gv20918600"/>
</dbReference>
<dbReference type="PANTHER" id="PTHR34145:SF33">
    <property type="entry name" value="FBD DOMAIN-CONTAINING PROTEIN"/>
    <property type="match status" value="1"/>
</dbReference>
<dbReference type="InterPro" id="IPR053772">
    <property type="entry name" value="At1g61320/At1g61330-like"/>
</dbReference>
<dbReference type="Pfam" id="PF23622">
    <property type="entry name" value="LRR_At1g61320_AtMIF1"/>
    <property type="match status" value="1"/>
</dbReference>
<dbReference type="STRING" id="200361.A0A452ZUA1"/>
<reference evidence="2" key="3">
    <citation type="journal article" date="2017" name="Nature">
        <title>Genome sequence of the progenitor of the wheat D genome Aegilops tauschii.</title>
        <authorList>
            <person name="Luo M.C."/>
            <person name="Gu Y.Q."/>
            <person name="Puiu D."/>
            <person name="Wang H."/>
            <person name="Twardziok S.O."/>
            <person name="Deal K.R."/>
            <person name="Huo N."/>
            <person name="Zhu T."/>
            <person name="Wang L."/>
            <person name="Wang Y."/>
            <person name="McGuire P.E."/>
            <person name="Liu S."/>
            <person name="Long H."/>
            <person name="Ramasamy R.K."/>
            <person name="Rodriguez J.C."/>
            <person name="Van S.L."/>
            <person name="Yuan L."/>
            <person name="Wang Z."/>
            <person name="Xia Z."/>
            <person name="Xiao L."/>
            <person name="Anderson O.D."/>
            <person name="Ouyang S."/>
            <person name="Liang Y."/>
            <person name="Zimin A.V."/>
            <person name="Pertea G."/>
            <person name="Qi P."/>
            <person name="Bennetzen J.L."/>
            <person name="Dai X."/>
            <person name="Dawson M.W."/>
            <person name="Muller H.G."/>
            <person name="Kugler K."/>
            <person name="Rivarola-Duarte L."/>
            <person name="Spannagl M."/>
            <person name="Mayer K.F.X."/>
            <person name="Lu F.H."/>
            <person name="Bevan M.W."/>
            <person name="Leroy P."/>
            <person name="Li P."/>
            <person name="You F.M."/>
            <person name="Sun Q."/>
            <person name="Liu Z."/>
            <person name="Lyons E."/>
            <person name="Wicker T."/>
            <person name="Salzberg S.L."/>
            <person name="Devos K.M."/>
            <person name="Dvorak J."/>
        </authorList>
    </citation>
    <scope>NUCLEOTIDE SEQUENCE [LARGE SCALE GENOMIC DNA]</scope>
    <source>
        <strain evidence="2">cv. AL8/78</strain>
    </source>
</reference>